<dbReference type="GO" id="GO:0016787">
    <property type="term" value="F:hydrolase activity"/>
    <property type="evidence" value="ECO:0007669"/>
    <property type="project" value="UniProtKB-KW"/>
</dbReference>
<reference evidence="2 3" key="1">
    <citation type="journal article" date="2024" name="J Genomics">
        <title>Draft genome sequencing and assembly of Favolaschia claudopus CIRM-BRFM 2984 isolated from oak limbs.</title>
        <authorList>
            <person name="Navarro D."/>
            <person name="Drula E."/>
            <person name="Chaduli D."/>
            <person name="Cazenave R."/>
            <person name="Ahrendt S."/>
            <person name="Wang J."/>
            <person name="Lipzen A."/>
            <person name="Daum C."/>
            <person name="Barry K."/>
            <person name="Grigoriev I.V."/>
            <person name="Favel A."/>
            <person name="Rosso M.N."/>
            <person name="Martin F."/>
        </authorList>
    </citation>
    <scope>NUCLEOTIDE SEQUENCE [LARGE SCALE GENOMIC DNA]</scope>
    <source>
        <strain evidence="2 3">CIRM-BRFM 2984</strain>
    </source>
</reference>
<feature type="domain" description="AB hydrolase-1" evidence="1">
    <location>
        <begin position="35"/>
        <end position="321"/>
    </location>
</feature>
<proteinExistence type="predicted"/>
<dbReference type="Proteomes" id="UP001362999">
    <property type="component" value="Unassembled WGS sequence"/>
</dbReference>
<sequence length="335" mass="37750">MKSQLFISEPTSLCPFRVEGVHYLPASPCEDGFTLVFFHAMNLHKETYEPLVDLLLERSNNIRDVWCIDNPNHGRSSSLNQTLLETPKYREYWSATEYTRAAYSFLSSPAHGVDFSSRRLVGLAHSSSVAVLMKLIGDSEYSSPSGTRLKFTSLILLDPALLPPEFPSTTVLTKLFGHLAKTKRDKWSDREAAHKYLAAHPGFKTWDPRAIRLFVECALRESGSGSGVVLSCTKAQEVAFYLNPNEDYKERPVQIFHELIQRNELPIHIIVCLNDEFKGQARPSKDFQIEQIKSTTRGSVQILDRGGHMFPQVEPALCADAIHRALASTETRARL</sequence>
<dbReference type="InterPro" id="IPR029058">
    <property type="entry name" value="AB_hydrolase_fold"/>
</dbReference>
<name>A0AAW0BGN0_9AGAR</name>
<comment type="caution">
    <text evidence="2">The sequence shown here is derived from an EMBL/GenBank/DDBJ whole genome shotgun (WGS) entry which is preliminary data.</text>
</comment>
<organism evidence="2 3">
    <name type="scientific">Favolaschia claudopus</name>
    <dbReference type="NCBI Taxonomy" id="2862362"/>
    <lineage>
        <taxon>Eukaryota</taxon>
        <taxon>Fungi</taxon>
        <taxon>Dikarya</taxon>
        <taxon>Basidiomycota</taxon>
        <taxon>Agaricomycotina</taxon>
        <taxon>Agaricomycetes</taxon>
        <taxon>Agaricomycetidae</taxon>
        <taxon>Agaricales</taxon>
        <taxon>Marasmiineae</taxon>
        <taxon>Mycenaceae</taxon>
        <taxon>Favolaschia</taxon>
    </lineage>
</organism>
<gene>
    <name evidence="2" type="ORF">R3P38DRAFT_2953629</name>
</gene>
<keyword evidence="2" id="KW-0378">Hydrolase</keyword>
<dbReference type="Pfam" id="PF12697">
    <property type="entry name" value="Abhydrolase_6"/>
    <property type="match status" value="1"/>
</dbReference>
<dbReference type="SUPFAM" id="SSF53474">
    <property type="entry name" value="alpha/beta-Hydrolases"/>
    <property type="match status" value="1"/>
</dbReference>
<protein>
    <submittedName>
        <fullName evidence="2">Alpha/beta hydrolase fold-1</fullName>
    </submittedName>
</protein>
<accession>A0AAW0BGN0</accession>
<keyword evidence="3" id="KW-1185">Reference proteome</keyword>
<evidence type="ECO:0000313" key="3">
    <source>
        <dbReference type="Proteomes" id="UP001362999"/>
    </source>
</evidence>
<dbReference type="AlphaFoldDB" id="A0AAW0BGN0"/>
<evidence type="ECO:0000259" key="1">
    <source>
        <dbReference type="Pfam" id="PF12697"/>
    </source>
</evidence>
<dbReference type="EMBL" id="JAWWNJ010000034">
    <property type="protein sequence ID" value="KAK7025268.1"/>
    <property type="molecule type" value="Genomic_DNA"/>
</dbReference>
<dbReference type="InterPro" id="IPR000073">
    <property type="entry name" value="AB_hydrolase_1"/>
</dbReference>
<dbReference type="Gene3D" id="3.40.50.1820">
    <property type="entry name" value="alpha/beta hydrolase"/>
    <property type="match status" value="1"/>
</dbReference>
<evidence type="ECO:0000313" key="2">
    <source>
        <dbReference type="EMBL" id="KAK7025268.1"/>
    </source>
</evidence>